<dbReference type="AlphaFoldDB" id="A0A0E9QW12"/>
<accession>A0A0E9QW12</accession>
<name>A0A0E9QW12_ANGAN</name>
<sequence length="74" mass="8333">MCRNNNNFTLFIAGQTAQVELQWLTFCALSVCSVRYLLRQLVLSPWFESNTCFTDAYSTSPSQGYCISQSCSTS</sequence>
<evidence type="ECO:0000313" key="1">
    <source>
        <dbReference type="EMBL" id="JAH20268.1"/>
    </source>
</evidence>
<proteinExistence type="predicted"/>
<organism evidence="1">
    <name type="scientific">Anguilla anguilla</name>
    <name type="common">European freshwater eel</name>
    <name type="synonym">Muraena anguilla</name>
    <dbReference type="NCBI Taxonomy" id="7936"/>
    <lineage>
        <taxon>Eukaryota</taxon>
        <taxon>Metazoa</taxon>
        <taxon>Chordata</taxon>
        <taxon>Craniata</taxon>
        <taxon>Vertebrata</taxon>
        <taxon>Euteleostomi</taxon>
        <taxon>Actinopterygii</taxon>
        <taxon>Neopterygii</taxon>
        <taxon>Teleostei</taxon>
        <taxon>Anguilliformes</taxon>
        <taxon>Anguillidae</taxon>
        <taxon>Anguilla</taxon>
    </lineage>
</organism>
<dbReference type="EMBL" id="GBXM01088309">
    <property type="protein sequence ID" value="JAH20268.1"/>
    <property type="molecule type" value="Transcribed_RNA"/>
</dbReference>
<reference evidence="1" key="2">
    <citation type="journal article" date="2015" name="Fish Shellfish Immunol.">
        <title>Early steps in the European eel (Anguilla anguilla)-Vibrio vulnificus interaction in the gills: Role of the RtxA13 toxin.</title>
        <authorList>
            <person name="Callol A."/>
            <person name="Pajuelo D."/>
            <person name="Ebbesson L."/>
            <person name="Teles M."/>
            <person name="MacKenzie S."/>
            <person name="Amaro C."/>
        </authorList>
    </citation>
    <scope>NUCLEOTIDE SEQUENCE</scope>
</reference>
<protein>
    <submittedName>
        <fullName evidence="1">Uncharacterized protein</fullName>
    </submittedName>
</protein>
<reference evidence="1" key="1">
    <citation type="submission" date="2014-11" db="EMBL/GenBank/DDBJ databases">
        <authorList>
            <person name="Amaro Gonzalez C."/>
        </authorList>
    </citation>
    <scope>NUCLEOTIDE SEQUENCE</scope>
</reference>